<feature type="domain" description="C-type lectin" evidence="11">
    <location>
        <begin position="1"/>
        <end position="80"/>
    </location>
</feature>
<evidence type="ECO:0000256" key="5">
    <source>
        <dbReference type="ARBA" id="ARBA00022692"/>
    </source>
</evidence>
<evidence type="ECO:0000256" key="6">
    <source>
        <dbReference type="ARBA" id="ARBA00022927"/>
    </source>
</evidence>
<evidence type="ECO:0000256" key="9">
    <source>
        <dbReference type="ARBA" id="ARBA00023136"/>
    </source>
</evidence>
<dbReference type="CDD" id="cd15864">
    <property type="entry name" value="SNARE_GS28"/>
    <property type="match status" value="1"/>
</dbReference>
<keyword evidence="8" id="KW-0333">Golgi apparatus</keyword>
<comment type="subcellular location">
    <subcellularLocation>
        <location evidence="1">Golgi apparatus membrane</location>
        <topology evidence="1">Single-pass type IV membrane protein</topology>
    </subcellularLocation>
</comment>
<dbReference type="Proteomes" id="UP000887568">
    <property type="component" value="Unplaced"/>
</dbReference>
<dbReference type="GO" id="GO:0031201">
    <property type="term" value="C:SNARE complex"/>
    <property type="evidence" value="ECO:0007669"/>
    <property type="project" value="TreeGrafter"/>
</dbReference>
<dbReference type="GO" id="GO:0000139">
    <property type="term" value="C:Golgi membrane"/>
    <property type="evidence" value="ECO:0007669"/>
    <property type="project" value="UniProtKB-SubCell"/>
</dbReference>
<dbReference type="GO" id="GO:0005797">
    <property type="term" value="C:Golgi medial cisterna"/>
    <property type="evidence" value="ECO:0007669"/>
    <property type="project" value="TreeGrafter"/>
</dbReference>
<dbReference type="EnsemblMetazoa" id="XM_038202804.1">
    <property type="protein sequence ID" value="XP_038058732.1"/>
    <property type="gene ID" value="LOC119730013"/>
</dbReference>
<dbReference type="Pfam" id="PF12352">
    <property type="entry name" value="V-SNARE_C"/>
    <property type="match status" value="1"/>
</dbReference>
<dbReference type="SUPFAM" id="SSF56436">
    <property type="entry name" value="C-type lectin-like"/>
    <property type="match status" value="1"/>
</dbReference>
<keyword evidence="6" id="KW-0653">Protein transport</keyword>
<evidence type="ECO:0000256" key="2">
    <source>
        <dbReference type="ARBA" id="ARBA00008473"/>
    </source>
</evidence>
<dbReference type="OrthoDB" id="422156at2759"/>
<dbReference type="AlphaFoldDB" id="A0A914A4F6"/>
<feature type="transmembrane region" description="Helical" evidence="10">
    <location>
        <begin position="343"/>
        <end position="361"/>
    </location>
</feature>
<evidence type="ECO:0000256" key="1">
    <source>
        <dbReference type="ARBA" id="ARBA00004409"/>
    </source>
</evidence>
<dbReference type="OMA" id="QAYAVND"/>
<dbReference type="GO" id="GO:0015031">
    <property type="term" value="P:protein transport"/>
    <property type="evidence" value="ECO:0007669"/>
    <property type="project" value="UniProtKB-KW"/>
</dbReference>
<dbReference type="PANTHER" id="PTHR21094">
    <property type="entry name" value="GOS-28 SNARE- RELATED"/>
    <property type="match status" value="1"/>
</dbReference>
<evidence type="ECO:0000259" key="11">
    <source>
        <dbReference type="PROSITE" id="PS50041"/>
    </source>
</evidence>
<organism evidence="12 13">
    <name type="scientific">Patiria miniata</name>
    <name type="common">Bat star</name>
    <name type="synonym">Asterina miniata</name>
    <dbReference type="NCBI Taxonomy" id="46514"/>
    <lineage>
        <taxon>Eukaryota</taxon>
        <taxon>Metazoa</taxon>
        <taxon>Echinodermata</taxon>
        <taxon>Eleutherozoa</taxon>
        <taxon>Asterozoa</taxon>
        <taxon>Asteroidea</taxon>
        <taxon>Valvatacea</taxon>
        <taxon>Valvatida</taxon>
        <taxon>Asterinidae</taxon>
        <taxon>Patiria</taxon>
    </lineage>
</organism>
<evidence type="ECO:0000256" key="8">
    <source>
        <dbReference type="ARBA" id="ARBA00023034"/>
    </source>
</evidence>
<dbReference type="GO" id="GO:0005484">
    <property type="term" value="F:SNAP receptor activity"/>
    <property type="evidence" value="ECO:0007669"/>
    <property type="project" value="TreeGrafter"/>
</dbReference>
<dbReference type="GO" id="GO:0005801">
    <property type="term" value="C:cis-Golgi network"/>
    <property type="evidence" value="ECO:0007669"/>
    <property type="project" value="InterPro"/>
</dbReference>
<dbReference type="Pfam" id="PF00059">
    <property type="entry name" value="Lectin_C"/>
    <property type="match status" value="1"/>
</dbReference>
<dbReference type="InterPro" id="IPR001304">
    <property type="entry name" value="C-type_lectin-like"/>
</dbReference>
<evidence type="ECO:0000313" key="13">
    <source>
        <dbReference type="Proteomes" id="UP000887568"/>
    </source>
</evidence>
<proteinExistence type="inferred from homology"/>
<dbReference type="GeneID" id="119730013"/>
<dbReference type="CDD" id="cd00037">
    <property type="entry name" value="CLECT"/>
    <property type="match status" value="1"/>
</dbReference>
<evidence type="ECO:0000256" key="10">
    <source>
        <dbReference type="SAM" id="Phobius"/>
    </source>
</evidence>
<evidence type="ECO:0000256" key="7">
    <source>
        <dbReference type="ARBA" id="ARBA00022989"/>
    </source>
</evidence>
<accession>A0A914A4F6</accession>
<keyword evidence="13" id="KW-1185">Reference proteome</keyword>
<comment type="similarity">
    <text evidence="2">Belongs to the GOSR1 family.</text>
</comment>
<dbReference type="CTD" id="9527"/>
<dbReference type="RefSeq" id="XP_038058732.1">
    <property type="nucleotide sequence ID" value="XM_038202804.1"/>
</dbReference>
<evidence type="ECO:0000256" key="3">
    <source>
        <dbReference type="ARBA" id="ARBA00015612"/>
    </source>
</evidence>
<dbReference type="InterPro" id="IPR016186">
    <property type="entry name" value="C-type_lectin-like/link_sf"/>
</dbReference>
<sequence>MGGSLAAPRSEEENDFVTGIILSGQVWINCNDLDIEGEWKCSVGEVKSGFRWWASGEPNAGRQQVDEDCVMMTARGFWGDLPPPEPKAGPALALDNLSRPTFAAGFRRLANRGQQIDNKMATGNQWEDLRKQARQVENEIDLKLVSFSKLGTSFSAHNDRDLSSSDTSPLLNASNSERMFDTMAMEIERLLSRLSDINDKMADYATNVSSASPSAALLHTLQRHRDILQDYSHEFKKTQANISACREREDLLGSVRREIDSYKNSSGLNRRTDLYLKENEHIRNADRIADETIGVAIATKENMMSQRGTLKKISNGVTNMANRFPVINSLVQRINLKKRRDSLILAGVIAVCIIFILWFAFR</sequence>
<dbReference type="InterPro" id="IPR023601">
    <property type="entry name" value="Golgi_SNAP_su1"/>
</dbReference>
<keyword evidence="7 10" id="KW-1133">Transmembrane helix</keyword>
<name>A0A914A4F6_PATMI</name>
<evidence type="ECO:0000256" key="4">
    <source>
        <dbReference type="ARBA" id="ARBA00022448"/>
    </source>
</evidence>
<dbReference type="Gene3D" id="3.10.100.10">
    <property type="entry name" value="Mannose-Binding Protein A, subunit A"/>
    <property type="match status" value="1"/>
</dbReference>
<dbReference type="InterPro" id="IPR016187">
    <property type="entry name" value="CTDL_fold"/>
</dbReference>
<dbReference type="GO" id="GO:0006906">
    <property type="term" value="P:vesicle fusion"/>
    <property type="evidence" value="ECO:0007669"/>
    <property type="project" value="TreeGrafter"/>
</dbReference>
<keyword evidence="9 10" id="KW-0472">Membrane</keyword>
<dbReference type="PANTHER" id="PTHR21094:SF2">
    <property type="entry name" value="GOLGI SNAP RECEPTOR COMPLEX MEMBER 1"/>
    <property type="match status" value="1"/>
</dbReference>
<dbReference type="GO" id="GO:0006888">
    <property type="term" value="P:endoplasmic reticulum to Golgi vesicle-mediated transport"/>
    <property type="evidence" value="ECO:0007669"/>
    <property type="project" value="InterPro"/>
</dbReference>
<evidence type="ECO:0000313" key="12">
    <source>
        <dbReference type="EnsemblMetazoa" id="XP_038058732.1"/>
    </source>
</evidence>
<keyword evidence="5 10" id="KW-0812">Transmembrane</keyword>
<protein>
    <recommendedName>
        <fullName evidence="3">Golgi SNAP receptor complex member 1</fullName>
    </recommendedName>
</protein>
<dbReference type="GO" id="GO:0048219">
    <property type="term" value="P:inter-Golgi cisterna vesicle-mediated transport"/>
    <property type="evidence" value="ECO:0007669"/>
    <property type="project" value="TreeGrafter"/>
</dbReference>
<reference evidence="12" key="1">
    <citation type="submission" date="2022-11" db="UniProtKB">
        <authorList>
            <consortium name="EnsemblMetazoa"/>
        </authorList>
    </citation>
    <scope>IDENTIFICATION</scope>
</reference>
<keyword evidence="4" id="KW-0813">Transport</keyword>
<dbReference type="PROSITE" id="PS50041">
    <property type="entry name" value="C_TYPE_LECTIN_2"/>
    <property type="match status" value="1"/>
</dbReference>